<dbReference type="Pfam" id="PF00361">
    <property type="entry name" value="Proton_antipo_M"/>
    <property type="match status" value="1"/>
</dbReference>
<keyword evidence="16 18" id="KW-0472">Membrane</keyword>
<evidence type="ECO:0000256" key="8">
    <source>
        <dbReference type="ARBA" id="ARBA00022692"/>
    </source>
</evidence>
<feature type="transmembrane region" description="Helical" evidence="18">
    <location>
        <begin position="24"/>
        <end position="42"/>
    </location>
</feature>
<evidence type="ECO:0000256" key="4">
    <source>
        <dbReference type="ARBA" id="ARBA00012944"/>
    </source>
</evidence>
<feature type="transmembrane region" description="Helical" evidence="18">
    <location>
        <begin position="301"/>
        <end position="321"/>
    </location>
</feature>
<evidence type="ECO:0000256" key="13">
    <source>
        <dbReference type="ARBA" id="ARBA00023027"/>
    </source>
</evidence>
<dbReference type="PRINTS" id="PR01436">
    <property type="entry name" value="NADHDHGNASE2"/>
</dbReference>
<dbReference type="PANTHER" id="PTHR46552:SF1">
    <property type="entry name" value="NADH-UBIQUINONE OXIDOREDUCTASE CHAIN 2"/>
    <property type="match status" value="1"/>
</dbReference>
<comment type="similarity">
    <text evidence="3 18">Belongs to the complex I subunit 2 family.</text>
</comment>
<feature type="transmembrane region" description="Helical" evidence="18">
    <location>
        <begin position="54"/>
        <end position="79"/>
    </location>
</feature>
<dbReference type="InterPro" id="IPR003917">
    <property type="entry name" value="NADH_UbQ_OxRdtase_chain2"/>
</dbReference>
<evidence type="ECO:0000256" key="6">
    <source>
        <dbReference type="ARBA" id="ARBA00022448"/>
    </source>
</evidence>
<evidence type="ECO:0000256" key="9">
    <source>
        <dbReference type="ARBA" id="ARBA00022792"/>
    </source>
</evidence>
<accession>A0A344A227</accession>
<keyword evidence="10 18" id="KW-1278">Translocase</keyword>
<evidence type="ECO:0000259" key="19">
    <source>
        <dbReference type="Pfam" id="PF00361"/>
    </source>
</evidence>
<keyword evidence="8 18" id="KW-0812">Transmembrane</keyword>
<keyword evidence="15 18" id="KW-0496">Mitochondrion</keyword>
<evidence type="ECO:0000313" key="20">
    <source>
        <dbReference type="EMBL" id="AWU48818.1"/>
    </source>
</evidence>
<gene>
    <name evidence="20" type="primary">nad2</name>
</gene>
<reference evidence="20" key="1">
    <citation type="submission" date="2018-02" db="EMBL/GenBank/DDBJ databases">
        <title>Resolving the psyllid tree of life: Phylogenomic analysis of the superfamily Psylloidea (Hemiptera).</title>
        <authorList>
            <person name="Percy D.M."/>
            <person name="Sveinsson S."/>
            <person name="Lemmon A.R."/>
            <person name="Lemmon E.M."/>
            <person name="Ouvrard D."/>
            <person name="Burckhardt D."/>
        </authorList>
    </citation>
    <scope>NUCLEOTIDE SEQUENCE</scope>
    <source>
        <strain evidence="20">DP2.idba.138_circ</strain>
    </source>
</reference>
<evidence type="ECO:0000256" key="3">
    <source>
        <dbReference type="ARBA" id="ARBA00007012"/>
    </source>
</evidence>
<keyword evidence="7 18" id="KW-0679">Respiratory chain</keyword>
<dbReference type="GO" id="GO:0008137">
    <property type="term" value="F:NADH dehydrogenase (ubiquinone) activity"/>
    <property type="evidence" value="ECO:0007669"/>
    <property type="project" value="UniProtKB-EC"/>
</dbReference>
<evidence type="ECO:0000256" key="5">
    <source>
        <dbReference type="ARBA" id="ARBA00021008"/>
    </source>
</evidence>
<comment type="catalytic activity">
    <reaction evidence="17 18">
        <text>a ubiquinone + NADH + 5 H(+)(in) = a ubiquinol + NAD(+) + 4 H(+)(out)</text>
        <dbReference type="Rhea" id="RHEA:29091"/>
        <dbReference type="Rhea" id="RHEA-COMP:9565"/>
        <dbReference type="Rhea" id="RHEA-COMP:9566"/>
        <dbReference type="ChEBI" id="CHEBI:15378"/>
        <dbReference type="ChEBI" id="CHEBI:16389"/>
        <dbReference type="ChEBI" id="CHEBI:17976"/>
        <dbReference type="ChEBI" id="CHEBI:57540"/>
        <dbReference type="ChEBI" id="CHEBI:57945"/>
        <dbReference type="EC" id="7.1.1.2"/>
    </reaction>
</comment>
<name>A0A344A227_9HEMI</name>
<feature type="domain" description="NADH:quinone oxidoreductase/Mrp antiporter transmembrane" evidence="19">
    <location>
        <begin position="21"/>
        <end position="272"/>
    </location>
</feature>
<evidence type="ECO:0000256" key="15">
    <source>
        <dbReference type="ARBA" id="ARBA00023128"/>
    </source>
</evidence>
<dbReference type="EC" id="7.1.1.2" evidence="4 18"/>
<evidence type="ECO:0000256" key="12">
    <source>
        <dbReference type="ARBA" id="ARBA00022989"/>
    </source>
</evidence>
<feature type="transmembrane region" description="Helical" evidence="18">
    <location>
        <begin position="141"/>
        <end position="159"/>
    </location>
</feature>
<dbReference type="PANTHER" id="PTHR46552">
    <property type="entry name" value="NADH-UBIQUINONE OXIDOREDUCTASE CHAIN 2"/>
    <property type="match status" value="1"/>
</dbReference>
<geneLocation type="mitochondrion" evidence="20"/>
<keyword evidence="9 18" id="KW-0999">Mitochondrion inner membrane</keyword>
<keyword evidence="11 18" id="KW-0249">Electron transport</keyword>
<dbReference type="InterPro" id="IPR050175">
    <property type="entry name" value="Complex_I_Subunit_2"/>
</dbReference>
<comment type="function">
    <text evidence="1">Core subunit of the mitochondrial membrane respiratory chain NADH dehydrogenase (Complex I) that is believed to belong to the minimal assembly required for catalysis. Complex I functions in the transfer of electrons from NADH to the respiratory chain. The immediate electron acceptor for the enzyme is believed to be ubiquinone.</text>
</comment>
<feature type="transmembrane region" description="Helical" evidence="18">
    <location>
        <begin position="227"/>
        <end position="249"/>
    </location>
</feature>
<evidence type="ECO:0000256" key="17">
    <source>
        <dbReference type="ARBA" id="ARBA00049551"/>
    </source>
</evidence>
<feature type="transmembrane region" description="Helical" evidence="18">
    <location>
        <begin position="261"/>
        <end position="280"/>
    </location>
</feature>
<feature type="transmembrane region" description="Helical" evidence="18">
    <location>
        <begin position="188"/>
        <end position="206"/>
    </location>
</feature>
<evidence type="ECO:0000256" key="2">
    <source>
        <dbReference type="ARBA" id="ARBA00004448"/>
    </source>
</evidence>
<evidence type="ECO:0000256" key="10">
    <source>
        <dbReference type="ARBA" id="ARBA00022967"/>
    </source>
</evidence>
<proteinExistence type="inferred from homology"/>
<keyword evidence="6" id="KW-0813">Transport</keyword>
<comment type="function">
    <text evidence="18">Core subunit of the mitochondrial membrane respiratory chain NADH dehydrogenase (Complex I) which catalyzes electron transfer from NADH through the respiratory chain, using ubiquinone as an electron acceptor. Essential for the catalytic activity and assembly of complex I.</text>
</comment>
<evidence type="ECO:0000256" key="14">
    <source>
        <dbReference type="ARBA" id="ARBA00023075"/>
    </source>
</evidence>
<dbReference type="InterPro" id="IPR001750">
    <property type="entry name" value="ND/Mrp_TM"/>
</dbReference>
<dbReference type="AlphaFoldDB" id="A0A344A227"/>
<dbReference type="GO" id="GO:0006120">
    <property type="term" value="P:mitochondrial electron transport, NADH to ubiquinone"/>
    <property type="evidence" value="ECO:0007669"/>
    <property type="project" value="InterPro"/>
</dbReference>
<keyword evidence="13 18" id="KW-0520">NAD</keyword>
<evidence type="ECO:0000256" key="11">
    <source>
        <dbReference type="ARBA" id="ARBA00022982"/>
    </source>
</evidence>
<sequence>MKNQKWIYPMYVYSLIFPLSSTSWMNMWIGLEINLMMFIMILNKNKSPFLNESMMKYFLIQASGSLIFLITLNLNTIYFNEWPNINALIPPLALMMKMGLAPIHMWVPEVAKNFSFMSLFVFLTLQKINPLLILFSSWFKLIFYMAMINIIMGSMMAINENSMNKLLIFSSIANSGWMLNSLMISNYLFLLIFSTYTFLMYNMIHMNKYLKIKWMSQLKSMNLYKKMSIYMMFMSLSGLPPLLGFAPKWMLIKNMINYMPIYTWMLITFSTVSTFFYIKTSMLMMMPAQEKKKWMFFNMKNFNYILITFINMMGICLFSIII</sequence>
<protein>
    <recommendedName>
        <fullName evidence="5 18">NADH-ubiquinone oxidoreductase chain 2</fullName>
        <ecNumber evidence="4 18">7.1.1.2</ecNumber>
    </recommendedName>
</protein>
<organism evidence="20">
    <name type="scientific">Allocarsidara bakeri</name>
    <dbReference type="NCBI Taxonomy" id="2218082"/>
    <lineage>
        <taxon>Eukaryota</taxon>
        <taxon>Metazoa</taxon>
        <taxon>Ecdysozoa</taxon>
        <taxon>Arthropoda</taxon>
        <taxon>Hexapoda</taxon>
        <taxon>Insecta</taxon>
        <taxon>Pterygota</taxon>
        <taxon>Neoptera</taxon>
        <taxon>Paraneoptera</taxon>
        <taxon>Hemiptera</taxon>
        <taxon>Sternorrhyncha</taxon>
        <taxon>Psylloidea</taxon>
        <taxon>Carsidaridae</taxon>
        <taxon>Carsidarinae</taxon>
        <taxon>Allocarsidara</taxon>
    </lineage>
</organism>
<keyword evidence="12 18" id="KW-1133">Transmembrane helix</keyword>
<dbReference type="EMBL" id="MG989218">
    <property type="protein sequence ID" value="AWU48818.1"/>
    <property type="molecule type" value="Genomic_DNA"/>
</dbReference>
<feature type="transmembrane region" description="Helical" evidence="18">
    <location>
        <begin position="85"/>
        <end position="107"/>
    </location>
</feature>
<evidence type="ECO:0000256" key="1">
    <source>
        <dbReference type="ARBA" id="ARBA00003257"/>
    </source>
</evidence>
<evidence type="ECO:0000256" key="16">
    <source>
        <dbReference type="ARBA" id="ARBA00023136"/>
    </source>
</evidence>
<feature type="transmembrane region" description="Helical" evidence="18">
    <location>
        <begin position="114"/>
        <end position="135"/>
    </location>
</feature>
<keyword evidence="14 18" id="KW-0830">Ubiquinone</keyword>
<evidence type="ECO:0000256" key="7">
    <source>
        <dbReference type="ARBA" id="ARBA00022660"/>
    </source>
</evidence>
<comment type="subcellular location">
    <subcellularLocation>
        <location evidence="2 18">Mitochondrion inner membrane</location>
        <topology evidence="2 18">Multi-pass membrane protein</topology>
    </subcellularLocation>
</comment>
<dbReference type="GO" id="GO:0005743">
    <property type="term" value="C:mitochondrial inner membrane"/>
    <property type="evidence" value="ECO:0007669"/>
    <property type="project" value="UniProtKB-SubCell"/>
</dbReference>
<evidence type="ECO:0000256" key="18">
    <source>
        <dbReference type="RuleBase" id="RU003403"/>
    </source>
</evidence>